<dbReference type="PANTHER" id="PTHR30055:SF226">
    <property type="entry name" value="HTH-TYPE TRANSCRIPTIONAL REGULATOR PKSA"/>
    <property type="match status" value="1"/>
</dbReference>
<evidence type="ECO:0000256" key="1">
    <source>
        <dbReference type="ARBA" id="ARBA00023125"/>
    </source>
</evidence>
<dbReference type="Gene3D" id="1.10.357.10">
    <property type="entry name" value="Tetracycline Repressor, domain 2"/>
    <property type="match status" value="1"/>
</dbReference>
<gene>
    <name evidence="3" type="ORF">METZ01_LOCUS107349</name>
</gene>
<dbReference type="GO" id="GO:0000976">
    <property type="term" value="F:transcription cis-regulatory region binding"/>
    <property type="evidence" value="ECO:0007669"/>
    <property type="project" value="TreeGrafter"/>
</dbReference>
<reference evidence="3" key="1">
    <citation type="submission" date="2018-05" db="EMBL/GenBank/DDBJ databases">
        <authorList>
            <person name="Lanie J.A."/>
            <person name="Ng W.-L."/>
            <person name="Kazmierczak K.M."/>
            <person name="Andrzejewski T.M."/>
            <person name="Davidsen T.M."/>
            <person name="Wayne K.J."/>
            <person name="Tettelin H."/>
            <person name="Glass J.I."/>
            <person name="Rusch D."/>
            <person name="Podicherti R."/>
            <person name="Tsui H.-C.T."/>
            <person name="Winkler M.E."/>
        </authorList>
    </citation>
    <scope>NUCLEOTIDE SEQUENCE</scope>
</reference>
<feature type="domain" description="HTH tetR-type" evidence="2">
    <location>
        <begin position="26"/>
        <end position="86"/>
    </location>
</feature>
<organism evidence="3">
    <name type="scientific">marine metagenome</name>
    <dbReference type="NCBI Taxonomy" id="408172"/>
    <lineage>
        <taxon>unclassified sequences</taxon>
        <taxon>metagenomes</taxon>
        <taxon>ecological metagenomes</taxon>
    </lineage>
</organism>
<dbReference type="InterPro" id="IPR009057">
    <property type="entry name" value="Homeodomain-like_sf"/>
</dbReference>
<dbReference type="Pfam" id="PF00440">
    <property type="entry name" value="TetR_N"/>
    <property type="match status" value="1"/>
</dbReference>
<dbReference type="InterPro" id="IPR050109">
    <property type="entry name" value="HTH-type_TetR-like_transc_reg"/>
</dbReference>
<sequence length="220" mass="24147">MPEATTIRDTVRDTVRGVTRSSGRGAETRERILDAALSSFGTIGYDGTSLDDLANGLGIRKQTILYHFVSKRGLLGAVVDRSAADLNAALLEVLDGEATDWERVEALVRSVFRVALEQPLLMGLLREVSRPGSPAAPRLKGAMGPLMDRAQAWMEREMDAGRMRRTDAQLVLISAYSTVVGLATEIEVLRAAGLEPTMRTVATRRRELLRFLRASLDPQR</sequence>
<dbReference type="SUPFAM" id="SSF46689">
    <property type="entry name" value="Homeodomain-like"/>
    <property type="match status" value="1"/>
</dbReference>
<accession>A0A381WPS3</accession>
<dbReference type="InterPro" id="IPR036271">
    <property type="entry name" value="Tet_transcr_reg_TetR-rel_C_sf"/>
</dbReference>
<dbReference type="PRINTS" id="PR00455">
    <property type="entry name" value="HTHTETR"/>
</dbReference>
<dbReference type="EMBL" id="UINC01012482">
    <property type="protein sequence ID" value="SVA54495.1"/>
    <property type="molecule type" value="Genomic_DNA"/>
</dbReference>
<dbReference type="GO" id="GO:0003700">
    <property type="term" value="F:DNA-binding transcription factor activity"/>
    <property type="evidence" value="ECO:0007669"/>
    <property type="project" value="TreeGrafter"/>
</dbReference>
<dbReference type="SUPFAM" id="SSF48498">
    <property type="entry name" value="Tetracyclin repressor-like, C-terminal domain"/>
    <property type="match status" value="1"/>
</dbReference>
<name>A0A381WPS3_9ZZZZ</name>
<dbReference type="PANTHER" id="PTHR30055">
    <property type="entry name" value="HTH-TYPE TRANSCRIPTIONAL REGULATOR RUTR"/>
    <property type="match status" value="1"/>
</dbReference>
<protein>
    <recommendedName>
        <fullName evidence="2">HTH tetR-type domain-containing protein</fullName>
    </recommendedName>
</protein>
<evidence type="ECO:0000313" key="3">
    <source>
        <dbReference type="EMBL" id="SVA54495.1"/>
    </source>
</evidence>
<proteinExistence type="predicted"/>
<evidence type="ECO:0000259" key="2">
    <source>
        <dbReference type="PROSITE" id="PS50977"/>
    </source>
</evidence>
<dbReference type="InterPro" id="IPR001647">
    <property type="entry name" value="HTH_TetR"/>
</dbReference>
<dbReference type="AlphaFoldDB" id="A0A381WPS3"/>
<keyword evidence="1" id="KW-0238">DNA-binding</keyword>
<dbReference type="PROSITE" id="PS50977">
    <property type="entry name" value="HTH_TETR_2"/>
    <property type="match status" value="1"/>
</dbReference>